<dbReference type="CDD" id="cd00320">
    <property type="entry name" value="cpn10"/>
    <property type="match status" value="1"/>
</dbReference>
<dbReference type="SUPFAM" id="SSF58038">
    <property type="entry name" value="SNARE fusion complex"/>
    <property type="match status" value="1"/>
</dbReference>
<dbReference type="PRINTS" id="PR00297">
    <property type="entry name" value="CHAPERONIN10"/>
</dbReference>
<dbReference type="PANTHER" id="PTHR10772">
    <property type="entry name" value="10 KDA HEAT SHOCK PROTEIN"/>
    <property type="match status" value="1"/>
</dbReference>
<dbReference type="CDD" id="cd15841">
    <property type="entry name" value="SNARE_Qc"/>
    <property type="match status" value="1"/>
</dbReference>
<sequence>MMRAKRPRATTGRARGMSEDLAEDHLMHMDPSLMTERQQLAFLLRKTAQEQSGAESPAISGESSGDEAQMRPPRKKTAKKRIQRPASNGASKSSPRSSRNNLTADRRALSPSSTAMSRPFPTGKPSNYAKISSDVSPTLVWMLLPLGLITVNNDGTGRQPDDTGEDDYIQRERHQQQIERQKQDESLDQLHVAVKRLGDMSLSISTELESQNAMLDDLNEDTDKAQDALQAVTKKTKELIQQSGGMKNFVVIIVLVFILLILTSVARKLIPFGNRVLVKRFEAVAKTATGIYLPDADVKQNEGEVVAVGPGLRTSKGDLVAPQAAVGDKVLLPEYGGNIVKLGGQEFHLYRDDDLLGKLD</sequence>
<dbReference type="FunFam" id="2.30.33.40:FF:000002">
    <property type="entry name" value="10 kDa chaperonin, mitochondrial"/>
    <property type="match status" value="1"/>
</dbReference>
<dbReference type="GO" id="GO:0051082">
    <property type="term" value="F:unfolded protein binding"/>
    <property type="evidence" value="ECO:0007669"/>
    <property type="project" value="TreeGrafter"/>
</dbReference>
<dbReference type="PANTHER" id="PTHR10772:SF0">
    <property type="entry name" value="10 KDA HEAT SHOCK PROTEIN, MITOCHONDRIAL"/>
    <property type="match status" value="1"/>
</dbReference>
<evidence type="ECO:0000313" key="8">
    <source>
        <dbReference type="EMBL" id="KAJ0406650.1"/>
    </source>
</evidence>
<dbReference type="GO" id="GO:0044183">
    <property type="term" value="F:protein folding chaperone"/>
    <property type="evidence" value="ECO:0007669"/>
    <property type="project" value="InterPro"/>
</dbReference>
<keyword evidence="9" id="KW-1185">Reference proteome</keyword>
<evidence type="ECO:0000256" key="2">
    <source>
        <dbReference type="ARBA" id="ARBA00023186"/>
    </source>
</evidence>
<feature type="transmembrane region" description="Helical" evidence="6">
    <location>
        <begin position="249"/>
        <end position="270"/>
    </location>
</feature>
<dbReference type="GO" id="GO:0005739">
    <property type="term" value="C:mitochondrion"/>
    <property type="evidence" value="ECO:0007669"/>
    <property type="project" value="UniProtKB-ARBA"/>
</dbReference>
<dbReference type="InterPro" id="IPR020818">
    <property type="entry name" value="Chaperonin_GroES"/>
</dbReference>
<feature type="compositionally biased region" description="Polar residues" evidence="5">
    <location>
        <begin position="85"/>
        <end position="103"/>
    </location>
</feature>
<dbReference type="SMART" id="SM00397">
    <property type="entry name" value="t_SNARE"/>
    <property type="match status" value="1"/>
</dbReference>
<reference evidence="8" key="1">
    <citation type="submission" date="2021-12" db="EMBL/GenBank/DDBJ databases">
        <title>Prjna785345.</title>
        <authorList>
            <person name="Rujirawat T."/>
            <person name="Krajaejun T."/>
        </authorList>
    </citation>
    <scope>NUCLEOTIDE SEQUENCE</scope>
    <source>
        <strain evidence="8">Pi057C3</strain>
    </source>
</reference>
<feature type="coiled-coil region" evidence="4">
    <location>
        <begin position="208"/>
        <end position="235"/>
    </location>
</feature>
<evidence type="ECO:0000256" key="5">
    <source>
        <dbReference type="SAM" id="MobiDB-lite"/>
    </source>
</evidence>
<dbReference type="Gene3D" id="1.20.5.110">
    <property type="match status" value="1"/>
</dbReference>
<accession>A0AAD5LMK5</accession>
<dbReference type="SMART" id="SM00883">
    <property type="entry name" value="Cpn10"/>
    <property type="match status" value="1"/>
</dbReference>
<gene>
    <name evidence="8" type="ORF">P43SY_009761</name>
</gene>
<proteinExistence type="inferred from homology"/>
<comment type="caution">
    <text evidence="8">The sequence shown here is derived from an EMBL/GenBank/DDBJ whole genome shotgun (WGS) entry which is preliminary data.</text>
</comment>
<dbReference type="AlphaFoldDB" id="A0AAD5LMK5"/>
<dbReference type="Proteomes" id="UP001209570">
    <property type="component" value="Unassembled WGS sequence"/>
</dbReference>
<keyword evidence="6" id="KW-1133">Transmembrane helix</keyword>
<name>A0AAD5LMK5_PYTIN</name>
<dbReference type="PROSITE" id="PS50192">
    <property type="entry name" value="T_SNARE"/>
    <property type="match status" value="1"/>
</dbReference>
<evidence type="ECO:0000256" key="6">
    <source>
        <dbReference type="SAM" id="Phobius"/>
    </source>
</evidence>
<evidence type="ECO:0000256" key="3">
    <source>
        <dbReference type="RuleBase" id="RU003479"/>
    </source>
</evidence>
<dbReference type="GO" id="GO:0005524">
    <property type="term" value="F:ATP binding"/>
    <property type="evidence" value="ECO:0007669"/>
    <property type="project" value="InterPro"/>
</dbReference>
<dbReference type="InterPro" id="IPR000727">
    <property type="entry name" value="T_SNARE_dom"/>
</dbReference>
<dbReference type="GO" id="GO:0051087">
    <property type="term" value="F:protein-folding chaperone binding"/>
    <property type="evidence" value="ECO:0007669"/>
    <property type="project" value="TreeGrafter"/>
</dbReference>
<feature type="region of interest" description="Disordered" evidence="5">
    <location>
        <begin position="1"/>
        <end position="129"/>
    </location>
</feature>
<comment type="similarity">
    <text evidence="1 3">Belongs to the GroES chaperonin family.</text>
</comment>
<organism evidence="8 9">
    <name type="scientific">Pythium insidiosum</name>
    <name type="common">Pythiosis disease agent</name>
    <dbReference type="NCBI Taxonomy" id="114742"/>
    <lineage>
        <taxon>Eukaryota</taxon>
        <taxon>Sar</taxon>
        <taxon>Stramenopiles</taxon>
        <taxon>Oomycota</taxon>
        <taxon>Peronosporomycetes</taxon>
        <taxon>Pythiales</taxon>
        <taxon>Pythiaceae</taxon>
        <taxon>Pythium</taxon>
    </lineage>
</organism>
<evidence type="ECO:0000313" key="9">
    <source>
        <dbReference type="Proteomes" id="UP001209570"/>
    </source>
</evidence>
<keyword evidence="4" id="KW-0175">Coiled coil</keyword>
<dbReference type="InterPro" id="IPR037124">
    <property type="entry name" value="Chaperonin_GroES_sf"/>
</dbReference>
<dbReference type="GO" id="GO:0046872">
    <property type="term" value="F:metal ion binding"/>
    <property type="evidence" value="ECO:0007669"/>
    <property type="project" value="TreeGrafter"/>
</dbReference>
<dbReference type="InterPro" id="IPR011032">
    <property type="entry name" value="GroES-like_sf"/>
</dbReference>
<feature type="domain" description="T-SNARE coiled-coil homology" evidence="7">
    <location>
        <begin position="177"/>
        <end position="239"/>
    </location>
</feature>
<dbReference type="Pfam" id="PF00166">
    <property type="entry name" value="Cpn10"/>
    <property type="match status" value="1"/>
</dbReference>
<dbReference type="EMBL" id="JAKCXM010000030">
    <property type="protein sequence ID" value="KAJ0406650.1"/>
    <property type="molecule type" value="Genomic_DNA"/>
</dbReference>
<dbReference type="Gene3D" id="2.30.33.40">
    <property type="entry name" value="GroES chaperonin"/>
    <property type="match status" value="1"/>
</dbReference>
<evidence type="ECO:0000256" key="1">
    <source>
        <dbReference type="ARBA" id="ARBA00006975"/>
    </source>
</evidence>
<protein>
    <recommendedName>
        <fullName evidence="7">t-SNARE coiled-coil homology domain-containing protein</fullName>
    </recommendedName>
</protein>
<feature type="compositionally biased region" description="Basic residues" evidence="5">
    <location>
        <begin position="72"/>
        <end position="83"/>
    </location>
</feature>
<evidence type="ECO:0000256" key="4">
    <source>
        <dbReference type="SAM" id="Coils"/>
    </source>
</evidence>
<evidence type="ECO:0000259" key="7">
    <source>
        <dbReference type="PROSITE" id="PS50192"/>
    </source>
</evidence>
<keyword evidence="6" id="KW-0812">Transmembrane</keyword>
<keyword evidence="2 3" id="KW-0143">Chaperone</keyword>
<keyword evidence="6" id="KW-0472">Membrane</keyword>
<dbReference type="SUPFAM" id="SSF50129">
    <property type="entry name" value="GroES-like"/>
    <property type="match status" value="1"/>
</dbReference>